<keyword evidence="3" id="KW-1185">Reference proteome</keyword>
<keyword evidence="1" id="KW-0812">Transmembrane</keyword>
<gene>
    <name evidence="2" type="ORF">FB388_5670</name>
</gene>
<keyword evidence="1" id="KW-0472">Membrane</keyword>
<sequence>MNIAWGSLLTVCVVSLAVGVAVVSLVAFALVGLSARATQPAGGPDDGAAPPVSAPVRTAIAALCLLAVAAIVGYGLYVIVA</sequence>
<organism evidence="2 3">
    <name type="scientific">Pseudonocardia cypriaca</name>
    <dbReference type="NCBI Taxonomy" id="882449"/>
    <lineage>
        <taxon>Bacteria</taxon>
        <taxon>Bacillati</taxon>
        <taxon>Actinomycetota</taxon>
        <taxon>Actinomycetes</taxon>
        <taxon>Pseudonocardiales</taxon>
        <taxon>Pseudonocardiaceae</taxon>
        <taxon>Pseudonocardia</taxon>
    </lineage>
</organism>
<protein>
    <submittedName>
        <fullName evidence="2">Uncharacterized protein</fullName>
    </submittedName>
</protein>
<dbReference type="RefSeq" id="WP_142105107.1">
    <property type="nucleotide sequence ID" value="NZ_VFPH01000002.1"/>
</dbReference>
<comment type="caution">
    <text evidence="2">The sequence shown here is derived from an EMBL/GenBank/DDBJ whole genome shotgun (WGS) entry which is preliminary data.</text>
</comment>
<dbReference type="EMBL" id="VFPH01000002">
    <property type="protein sequence ID" value="TQM38433.1"/>
    <property type="molecule type" value="Genomic_DNA"/>
</dbReference>
<evidence type="ECO:0000256" key="1">
    <source>
        <dbReference type="SAM" id="Phobius"/>
    </source>
</evidence>
<dbReference type="Proteomes" id="UP000319818">
    <property type="component" value="Unassembled WGS sequence"/>
</dbReference>
<keyword evidence="1" id="KW-1133">Transmembrane helix</keyword>
<dbReference type="AlphaFoldDB" id="A0A543FX71"/>
<evidence type="ECO:0000313" key="2">
    <source>
        <dbReference type="EMBL" id="TQM38433.1"/>
    </source>
</evidence>
<reference evidence="2 3" key="1">
    <citation type="submission" date="2019-06" db="EMBL/GenBank/DDBJ databases">
        <title>Sequencing the genomes of 1000 actinobacteria strains.</title>
        <authorList>
            <person name="Klenk H.-P."/>
        </authorList>
    </citation>
    <scope>NUCLEOTIDE SEQUENCE [LARGE SCALE GENOMIC DNA]</scope>
    <source>
        <strain evidence="2 3">DSM 45511</strain>
    </source>
</reference>
<evidence type="ECO:0000313" key="3">
    <source>
        <dbReference type="Proteomes" id="UP000319818"/>
    </source>
</evidence>
<feature type="transmembrane region" description="Helical" evidence="1">
    <location>
        <begin position="60"/>
        <end position="80"/>
    </location>
</feature>
<accession>A0A543FX71</accession>
<proteinExistence type="predicted"/>
<name>A0A543FX71_9PSEU</name>